<name>A0A401QED9_SCYTO</name>
<protein>
    <submittedName>
        <fullName evidence="1">Uncharacterized protein</fullName>
    </submittedName>
</protein>
<keyword evidence="2" id="KW-1185">Reference proteome</keyword>
<dbReference type="EMBL" id="BFAA01041910">
    <property type="protein sequence ID" value="GCB83740.1"/>
    <property type="molecule type" value="Genomic_DNA"/>
</dbReference>
<dbReference type="AlphaFoldDB" id="A0A401QED9"/>
<comment type="caution">
    <text evidence="1">The sequence shown here is derived from an EMBL/GenBank/DDBJ whole genome shotgun (WGS) entry which is preliminary data.</text>
</comment>
<feature type="non-terminal residue" evidence="1">
    <location>
        <position position="1"/>
    </location>
</feature>
<evidence type="ECO:0000313" key="1">
    <source>
        <dbReference type="EMBL" id="GCB83740.1"/>
    </source>
</evidence>
<reference evidence="1 2" key="1">
    <citation type="journal article" date="2018" name="Nat. Ecol. Evol.">
        <title>Shark genomes provide insights into elasmobranch evolution and the origin of vertebrates.</title>
        <authorList>
            <person name="Hara Y"/>
            <person name="Yamaguchi K"/>
            <person name="Onimaru K"/>
            <person name="Kadota M"/>
            <person name="Koyanagi M"/>
            <person name="Keeley SD"/>
            <person name="Tatsumi K"/>
            <person name="Tanaka K"/>
            <person name="Motone F"/>
            <person name="Kageyama Y"/>
            <person name="Nozu R"/>
            <person name="Adachi N"/>
            <person name="Nishimura O"/>
            <person name="Nakagawa R"/>
            <person name="Tanegashima C"/>
            <person name="Kiyatake I"/>
            <person name="Matsumoto R"/>
            <person name="Murakumo K"/>
            <person name="Nishida K"/>
            <person name="Terakita A"/>
            <person name="Kuratani S"/>
            <person name="Sato K"/>
            <person name="Hyodo S Kuraku.S."/>
        </authorList>
    </citation>
    <scope>NUCLEOTIDE SEQUENCE [LARGE SCALE GENOMIC DNA]</scope>
</reference>
<organism evidence="1 2">
    <name type="scientific">Scyliorhinus torazame</name>
    <name type="common">Cloudy catshark</name>
    <name type="synonym">Catulus torazame</name>
    <dbReference type="NCBI Taxonomy" id="75743"/>
    <lineage>
        <taxon>Eukaryota</taxon>
        <taxon>Metazoa</taxon>
        <taxon>Chordata</taxon>
        <taxon>Craniata</taxon>
        <taxon>Vertebrata</taxon>
        <taxon>Chondrichthyes</taxon>
        <taxon>Elasmobranchii</taxon>
        <taxon>Galeomorphii</taxon>
        <taxon>Galeoidea</taxon>
        <taxon>Carcharhiniformes</taxon>
        <taxon>Scyliorhinidae</taxon>
        <taxon>Scyliorhinus</taxon>
    </lineage>
</organism>
<proteinExistence type="predicted"/>
<accession>A0A401QED9</accession>
<evidence type="ECO:0000313" key="2">
    <source>
        <dbReference type="Proteomes" id="UP000288216"/>
    </source>
</evidence>
<gene>
    <name evidence="1" type="ORF">scyTo_0024242</name>
</gene>
<dbReference type="Proteomes" id="UP000288216">
    <property type="component" value="Unassembled WGS sequence"/>
</dbReference>
<sequence>WCVAVVDDARRGYIQWTHTHYSGGGCRLHRSPGVPKTQG</sequence>